<sequence>MLGGPRSSPSRLSLSPSKIAGCRRADEDHFHPRVHARSSTLPLLAALSSSATVTFVSSTIARIPGKITSFVLSASRLPT</sequence>
<protein>
    <submittedName>
        <fullName evidence="1">Uncharacterized protein</fullName>
    </submittedName>
</protein>
<gene>
    <name evidence="1" type="ORF">TIFTF001_010337</name>
</gene>
<accession>A0AA88D4F3</accession>
<name>A0AA88D4F3_FICCA</name>
<dbReference type="Proteomes" id="UP001187192">
    <property type="component" value="Unassembled WGS sequence"/>
</dbReference>
<evidence type="ECO:0000313" key="1">
    <source>
        <dbReference type="EMBL" id="GMN41112.1"/>
    </source>
</evidence>
<dbReference type="AlphaFoldDB" id="A0AA88D4F3"/>
<dbReference type="EMBL" id="BTGU01000012">
    <property type="protein sequence ID" value="GMN41112.1"/>
    <property type="molecule type" value="Genomic_DNA"/>
</dbReference>
<proteinExistence type="predicted"/>
<organism evidence="1 2">
    <name type="scientific">Ficus carica</name>
    <name type="common">Common fig</name>
    <dbReference type="NCBI Taxonomy" id="3494"/>
    <lineage>
        <taxon>Eukaryota</taxon>
        <taxon>Viridiplantae</taxon>
        <taxon>Streptophyta</taxon>
        <taxon>Embryophyta</taxon>
        <taxon>Tracheophyta</taxon>
        <taxon>Spermatophyta</taxon>
        <taxon>Magnoliopsida</taxon>
        <taxon>eudicotyledons</taxon>
        <taxon>Gunneridae</taxon>
        <taxon>Pentapetalae</taxon>
        <taxon>rosids</taxon>
        <taxon>fabids</taxon>
        <taxon>Rosales</taxon>
        <taxon>Moraceae</taxon>
        <taxon>Ficeae</taxon>
        <taxon>Ficus</taxon>
    </lineage>
</organism>
<comment type="caution">
    <text evidence="1">The sequence shown here is derived from an EMBL/GenBank/DDBJ whole genome shotgun (WGS) entry which is preliminary data.</text>
</comment>
<evidence type="ECO:0000313" key="2">
    <source>
        <dbReference type="Proteomes" id="UP001187192"/>
    </source>
</evidence>
<reference evidence="1" key="1">
    <citation type="submission" date="2023-07" db="EMBL/GenBank/DDBJ databases">
        <title>draft genome sequence of fig (Ficus carica).</title>
        <authorList>
            <person name="Takahashi T."/>
            <person name="Nishimura K."/>
        </authorList>
    </citation>
    <scope>NUCLEOTIDE SEQUENCE</scope>
</reference>
<keyword evidence="2" id="KW-1185">Reference proteome</keyword>